<evidence type="ECO:0000313" key="2">
    <source>
        <dbReference type="Proteomes" id="UP001516023"/>
    </source>
</evidence>
<dbReference type="Proteomes" id="UP001516023">
    <property type="component" value="Unassembled WGS sequence"/>
</dbReference>
<keyword evidence="2" id="KW-1185">Reference proteome</keyword>
<reference evidence="1 2" key="1">
    <citation type="journal article" date="2020" name="G3 (Bethesda)">
        <title>Improved Reference Genome for Cyclotella cryptica CCMP332, a Model for Cell Wall Morphogenesis, Salinity Adaptation, and Lipid Production in Diatoms (Bacillariophyta).</title>
        <authorList>
            <person name="Roberts W.R."/>
            <person name="Downey K.M."/>
            <person name="Ruck E.C."/>
            <person name="Traller J.C."/>
            <person name="Alverson A.J."/>
        </authorList>
    </citation>
    <scope>NUCLEOTIDE SEQUENCE [LARGE SCALE GENOMIC DNA]</scope>
    <source>
        <strain evidence="1 2">CCMP332</strain>
    </source>
</reference>
<dbReference type="EMBL" id="JABMIG020000224">
    <property type="protein sequence ID" value="KAL3785026.1"/>
    <property type="molecule type" value="Genomic_DNA"/>
</dbReference>
<comment type="caution">
    <text evidence="1">The sequence shown here is derived from an EMBL/GenBank/DDBJ whole genome shotgun (WGS) entry which is preliminary data.</text>
</comment>
<name>A0ABD3PCY3_9STRA</name>
<accession>A0ABD3PCY3</accession>
<proteinExistence type="predicted"/>
<protein>
    <submittedName>
        <fullName evidence="1">Uncharacterized protein</fullName>
    </submittedName>
</protein>
<organism evidence="1 2">
    <name type="scientific">Cyclotella cryptica</name>
    <dbReference type="NCBI Taxonomy" id="29204"/>
    <lineage>
        <taxon>Eukaryota</taxon>
        <taxon>Sar</taxon>
        <taxon>Stramenopiles</taxon>
        <taxon>Ochrophyta</taxon>
        <taxon>Bacillariophyta</taxon>
        <taxon>Coscinodiscophyceae</taxon>
        <taxon>Thalassiosirophycidae</taxon>
        <taxon>Stephanodiscales</taxon>
        <taxon>Stephanodiscaceae</taxon>
        <taxon>Cyclotella</taxon>
    </lineage>
</organism>
<sequence length="88" mass="9722">MGLQKILGVWAFKEIYQIIVVPKMRIMRSGTILSAAADIFQHQCIQVSVDAAVMLDDEASCNSSLSCYSENTSDSDNFGYFQSISVAY</sequence>
<evidence type="ECO:0000313" key="1">
    <source>
        <dbReference type="EMBL" id="KAL3785026.1"/>
    </source>
</evidence>
<gene>
    <name evidence="1" type="ORF">HJC23_007947</name>
</gene>
<dbReference type="AlphaFoldDB" id="A0ABD3PCY3"/>